<organism evidence="11">
    <name type="scientific">uncultured Solirubrobacterales bacterium</name>
    <dbReference type="NCBI Taxonomy" id="768556"/>
    <lineage>
        <taxon>Bacteria</taxon>
        <taxon>Bacillati</taxon>
        <taxon>Actinomycetota</taxon>
        <taxon>Thermoleophilia</taxon>
        <taxon>Solirubrobacterales</taxon>
        <taxon>environmental samples</taxon>
    </lineage>
</organism>
<dbReference type="Gene3D" id="3.30.70.1030">
    <property type="entry name" value="Apc35880, domain 1"/>
    <property type="match status" value="2"/>
</dbReference>
<evidence type="ECO:0000256" key="4">
    <source>
        <dbReference type="ARBA" id="ARBA00023004"/>
    </source>
</evidence>
<gene>
    <name evidence="11" type="ORF">AVDCRST_MAG17-1932</name>
</gene>
<sequence length="237" mass="26920">MAVADRNFVKLTFLKLDPAWRRQHADARAQDKRELAAACLDFAEDHFLRTYSLVGTRGDADLMVRTVSPSLDSIHELHVVLNQSGLMQWATIPYSYLAMTKPSPYTPPDETSPLAPRSGSEKRFHIVYPMWKKREWYRLPGEERMRIMRGHIEVGRRHPTIEINTAYSYGLDDQEFLVSFDADDPGEFLDLVHELRGTESSLYTESETPIFTCISASVERALNALDGEATAVTPTLT</sequence>
<dbReference type="InterPro" id="IPR011008">
    <property type="entry name" value="Dimeric_a/b-barrel"/>
</dbReference>
<evidence type="ECO:0000256" key="2">
    <source>
        <dbReference type="ARBA" id="ARBA00022617"/>
    </source>
</evidence>
<name>A0A6J4T0V1_9ACTN</name>
<dbReference type="GO" id="GO:0046872">
    <property type="term" value="F:metal ion binding"/>
    <property type="evidence" value="ECO:0007669"/>
    <property type="project" value="UniProtKB-KW"/>
</dbReference>
<dbReference type="Pfam" id="PF06778">
    <property type="entry name" value="Chlor_dismutase"/>
    <property type="match status" value="1"/>
</dbReference>
<accession>A0A6J4T0V1</accession>
<evidence type="ECO:0000256" key="1">
    <source>
        <dbReference type="ARBA" id="ARBA00014413"/>
    </source>
</evidence>
<dbReference type="EMBL" id="CADCVV010000153">
    <property type="protein sequence ID" value="CAA9510226.1"/>
    <property type="molecule type" value="Genomic_DNA"/>
</dbReference>
<dbReference type="EC" id="1.3.98.5" evidence="10"/>
<keyword evidence="2" id="KW-0349">Heme</keyword>
<dbReference type="SUPFAM" id="SSF54909">
    <property type="entry name" value="Dimeric alpha+beta barrel"/>
    <property type="match status" value="1"/>
</dbReference>
<evidence type="ECO:0000256" key="7">
    <source>
        <dbReference type="ARBA" id="ARBA00030236"/>
    </source>
</evidence>
<dbReference type="GO" id="GO:0016491">
    <property type="term" value="F:oxidoreductase activity"/>
    <property type="evidence" value="ECO:0007669"/>
    <property type="project" value="InterPro"/>
</dbReference>
<keyword evidence="3" id="KW-0479">Metal-binding</keyword>
<dbReference type="PANTHER" id="PTHR36843:SF1">
    <property type="entry name" value="COPROHEME DECARBOXYLASE"/>
    <property type="match status" value="1"/>
</dbReference>
<reference evidence="11" key="1">
    <citation type="submission" date="2020-02" db="EMBL/GenBank/DDBJ databases">
        <authorList>
            <person name="Meier V. D."/>
        </authorList>
    </citation>
    <scope>NUCLEOTIDE SEQUENCE</scope>
    <source>
        <strain evidence="11">AVDCRST_MAG17</strain>
    </source>
</reference>
<evidence type="ECO:0000256" key="9">
    <source>
        <dbReference type="ARBA" id="ARBA00049935"/>
    </source>
</evidence>
<evidence type="ECO:0000256" key="10">
    <source>
        <dbReference type="ARBA" id="ARBA00050019"/>
    </source>
</evidence>
<protein>
    <recommendedName>
        <fullName evidence="1">Coproheme decarboxylase</fullName>
        <ecNumber evidence="10">1.3.98.5</ecNumber>
    </recommendedName>
    <alternativeName>
        <fullName evidence="6">Coproheme III oxidative decarboxylase</fullName>
    </alternativeName>
    <alternativeName>
        <fullName evidence="7">Hydrogen peroxide-dependent heme synthase</fullName>
    </alternativeName>
</protein>
<evidence type="ECO:0000313" key="11">
    <source>
        <dbReference type="EMBL" id="CAA9510226.1"/>
    </source>
</evidence>
<proteinExistence type="predicted"/>
<dbReference type="AlphaFoldDB" id="A0A6J4T0V1"/>
<comment type="cofactor">
    <cofactor evidence="9">
        <name>Fe-coproporphyrin III</name>
        <dbReference type="ChEBI" id="CHEBI:68438"/>
    </cofactor>
</comment>
<evidence type="ECO:0000256" key="3">
    <source>
        <dbReference type="ARBA" id="ARBA00022723"/>
    </source>
</evidence>
<evidence type="ECO:0000256" key="6">
    <source>
        <dbReference type="ARBA" id="ARBA00029882"/>
    </source>
</evidence>
<dbReference type="PANTHER" id="PTHR36843">
    <property type="entry name" value="HEME-DEPENDENT PEROXIDASE YWFI-RELATED"/>
    <property type="match status" value="1"/>
</dbReference>
<keyword evidence="4" id="KW-0408">Iron</keyword>
<comment type="pathway">
    <text evidence="5">Porphyrin-containing compound metabolism.</text>
</comment>
<evidence type="ECO:0000256" key="5">
    <source>
        <dbReference type="ARBA" id="ARBA00023444"/>
    </source>
</evidence>
<dbReference type="InterPro" id="IPR010644">
    <property type="entry name" value="ChdC/CLD"/>
</dbReference>
<evidence type="ECO:0000256" key="8">
    <source>
        <dbReference type="ARBA" id="ARBA00049896"/>
    </source>
</evidence>
<comment type="catalytic activity">
    <reaction evidence="8">
        <text>Fe-coproporphyrin III + 2 H2O2 + 2 H(+) = heme b + 2 CO2 + 4 H2O</text>
        <dbReference type="Rhea" id="RHEA:56516"/>
        <dbReference type="ChEBI" id="CHEBI:15377"/>
        <dbReference type="ChEBI" id="CHEBI:15378"/>
        <dbReference type="ChEBI" id="CHEBI:16240"/>
        <dbReference type="ChEBI" id="CHEBI:16526"/>
        <dbReference type="ChEBI" id="CHEBI:60344"/>
        <dbReference type="ChEBI" id="CHEBI:68438"/>
        <dbReference type="EC" id="1.3.98.5"/>
    </reaction>
    <physiologicalReaction direction="left-to-right" evidence="8">
        <dbReference type="Rhea" id="RHEA:56517"/>
    </physiologicalReaction>
</comment>
<dbReference type="GO" id="GO:0020037">
    <property type="term" value="F:heme binding"/>
    <property type="evidence" value="ECO:0007669"/>
    <property type="project" value="InterPro"/>
</dbReference>